<accession>A0A080LVK1</accession>
<name>A0A080LVK1_9PROT</name>
<reference evidence="1 2" key="1">
    <citation type="submission" date="2014-02" db="EMBL/GenBank/DDBJ databases">
        <title>Expanding our view of genomic diversity in Candidatus Accumulibacter clades.</title>
        <authorList>
            <person name="Skennerton C.T."/>
            <person name="Barr J.J."/>
            <person name="Slater F.R."/>
            <person name="Bond P.L."/>
            <person name="Tyson G.W."/>
        </authorList>
    </citation>
    <scope>NUCLEOTIDE SEQUENCE [LARGE SCALE GENOMIC DNA]</scope>
    <source>
        <strain evidence="2">BA-91</strain>
    </source>
</reference>
<evidence type="ECO:0000313" key="1">
    <source>
        <dbReference type="EMBL" id="KFB72641.1"/>
    </source>
</evidence>
<gene>
    <name evidence="1" type="ORF">AW09_002163</name>
</gene>
<organism evidence="1 2">
    <name type="scientific">Candidatus Accumulibacter phosphatis</name>
    <dbReference type="NCBI Taxonomy" id="327160"/>
    <lineage>
        <taxon>Bacteria</taxon>
        <taxon>Pseudomonadati</taxon>
        <taxon>Pseudomonadota</taxon>
        <taxon>Betaproteobacteria</taxon>
        <taxon>Candidatus Accumulibacter</taxon>
    </lineage>
</organism>
<proteinExistence type="predicted"/>
<evidence type="ECO:0000313" key="2">
    <source>
        <dbReference type="Proteomes" id="UP000020077"/>
    </source>
</evidence>
<comment type="caution">
    <text evidence="1">The sequence shown here is derived from an EMBL/GenBank/DDBJ whole genome shotgun (WGS) entry which is preliminary data.</text>
</comment>
<dbReference type="Proteomes" id="UP000020077">
    <property type="component" value="Unassembled WGS sequence"/>
</dbReference>
<protein>
    <submittedName>
        <fullName evidence="1">Uncharacterized protein</fullName>
    </submittedName>
</protein>
<dbReference type="EMBL" id="JDVG02000359">
    <property type="protein sequence ID" value="KFB72641.1"/>
    <property type="molecule type" value="Genomic_DNA"/>
</dbReference>
<sequence>MTPTGMASFSPPTTSTWLFGFGGVSQGRTHSLCSITANQELIEWALSCRKPNWRCQKSKTSGGVRKLLVQFTVVEPPTQRPCRMLIALSAVLREADS</sequence>
<dbReference type="AlphaFoldDB" id="A0A080LVK1"/>